<proteinExistence type="predicted"/>
<comment type="caution">
    <text evidence="1">The sequence shown here is derived from an EMBL/GenBank/DDBJ whole genome shotgun (WGS) entry which is preliminary data.</text>
</comment>
<dbReference type="EMBL" id="VUJU01006186">
    <property type="protein sequence ID" value="KAF0749209.1"/>
    <property type="molecule type" value="Genomic_DNA"/>
</dbReference>
<dbReference type="Proteomes" id="UP000478052">
    <property type="component" value="Unassembled WGS sequence"/>
</dbReference>
<sequence>MFFFSASTHRWDVLLKHIKNLTVKPLSTTRWESRLDAIRAIKFQVKEIYSALLEISQDNTLVNSSGVKSRAEAIVIIDK</sequence>
<dbReference type="AlphaFoldDB" id="A0A6G0Y4R6"/>
<gene>
    <name evidence="1" type="ORF">FWK35_00019104</name>
</gene>
<evidence type="ECO:0000313" key="2">
    <source>
        <dbReference type="Proteomes" id="UP000478052"/>
    </source>
</evidence>
<accession>A0A6G0Y4R6</accession>
<name>A0A6G0Y4R6_APHCR</name>
<keyword evidence="2" id="KW-1185">Reference proteome</keyword>
<organism evidence="1 2">
    <name type="scientific">Aphis craccivora</name>
    <name type="common">Cowpea aphid</name>
    <dbReference type="NCBI Taxonomy" id="307492"/>
    <lineage>
        <taxon>Eukaryota</taxon>
        <taxon>Metazoa</taxon>
        <taxon>Ecdysozoa</taxon>
        <taxon>Arthropoda</taxon>
        <taxon>Hexapoda</taxon>
        <taxon>Insecta</taxon>
        <taxon>Pterygota</taxon>
        <taxon>Neoptera</taxon>
        <taxon>Paraneoptera</taxon>
        <taxon>Hemiptera</taxon>
        <taxon>Sternorrhyncha</taxon>
        <taxon>Aphidomorpha</taxon>
        <taxon>Aphidoidea</taxon>
        <taxon>Aphididae</taxon>
        <taxon>Aphidini</taxon>
        <taxon>Aphis</taxon>
        <taxon>Aphis</taxon>
    </lineage>
</organism>
<evidence type="ECO:0000313" key="1">
    <source>
        <dbReference type="EMBL" id="KAF0749209.1"/>
    </source>
</evidence>
<dbReference type="OrthoDB" id="6598476at2759"/>
<protein>
    <submittedName>
        <fullName evidence="1">Zinc finger MYM-type protein 1-like</fullName>
    </submittedName>
</protein>
<reference evidence="1 2" key="1">
    <citation type="submission" date="2019-08" db="EMBL/GenBank/DDBJ databases">
        <title>Whole genome of Aphis craccivora.</title>
        <authorList>
            <person name="Voronova N.V."/>
            <person name="Shulinski R.S."/>
            <person name="Bandarenka Y.V."/>
            <person name="Zhorov D.G."/>
            <person name="Warner D."/>
        </authorList>
    </citation>
    <scope>NUCLEOTIDE SEQUENCE [LARGE SCALE GENOMIC DNA]</scope>
    <source>
        <strain evidence="1">180601</strain>
        <tissue evidence="1">Whole Body</tissue>
    </source>
</reference>